<dbReference type="AlphaFoldDB" id="A0A0J7MW48"/>
<dbReference type="GO" id="GO:0016740">
    <property type="term" value="F:transferase activity"/>
    <property type="evidence" value="ECO:0007669"/>
    <property type="project" value="UniProtKB-KW"/>
</dbReference>
<keyword evidence="2" id="KW-1185">Reference proteome</keyword>
<keyword evidence="1" id="KW-0808">Transferase</keyword>
<dbReference type="EMBL" id="LBMM01015742">
    <property type="protein sequence ID" value="KMQ84685.1"/>
    <property type="molecule type" value="Genomic_DNA"/>
</dbReference>
<proteinExistence type="predicted"/>
<evidence type="ECO:0000313" key="1">
    <source>
        <dbReference type="EMBL" id="KMQ84685.1"/>
    </source>
</evidence>
<sequence>MPAAAFTFHHQAAVGQQVDDLAGGLLGRRDVDGASSVDNAHGDPLVKWSIRSNAALALCAPDFGGVQLFVALENAAAVAPARLLLVGAVHAGAHEARTPEIGGADVGITKIGVGQVAVAEITARRAAVLEHALIQTRLVEVGGVQRRFAENRLIELPAAALRLSQVGLQPQRLLRLHARQVGAPQRSALEVALAQRRLAEVDVVQLVIGKLAGDQALPGVTFAAMVAFEKRDAVEICPCKFCVTEG</sequence>
<evidence type="ECO:0000313" key="2">
    <source>
        <dbReference type="Proteomes" id="UP000036403"/>
    </source>
</evidence>
<organism evidence="1 2">
    <name type="scientific">Lasius niger</name>
    <name type="common">Black garden ant</name>
    <dbReference type="NCBI Taxonomy" id="67767"/>
    <lineage>
        <taxon>Eukaryota</taxon>
        <taxon>Metazoa</taxon>
        <taxon>Ecdysozoa</taxon>
        <taxon>Arthropoda</taxon>
        <taxon>Hexapoda</taxon>
        <taxon>Insecta</taxon>
        <taxon>Pterygota</taxon>
        <taxon>Neoptera</taxon>
        <taxon>Endopterygota</taxon>
        <taxon>Hymenoptera</taxon>
        <taxon>Apocrita</taxon>
        <taxon>Aculeata</taxon>
        <taxon>Formicoidea</taxon>
        <taxon>Formicidae</taxon>
        <taxon>Formicinae</taxon>
        <taxon>Lasius</taxon>
        <taxon>Lasius</taxon>
    </lineage>
</organism>
<gene>
    <name evidence="1" type="ORF">RF55_17316</name>
</gene>
<reference evidence="1 2" key="1">
    <citation type="submission" date="2015-04" db="EMBL/GenBank/DDBJ databases">
        <title>Lasius niger genome sequencing.</title>
        <authorList>
            <person name="Konorov E.A."/>
            <person name="Nikitin M.A."/>
            <person name="Kirill M.V."/>
            <person name="Chang P."/>
        </authorList>
    </citation>
    <scope>NUCLEOTIDE SEQUENCE [LARGE SCALE GENOMIC DNA]</scope>
    <source>
        <tissue evidence="1">Whole</tissue>
    </source>
</reference>
<protein>
    <submittedName>
        <fullName evidence="1">Spermidine spermine n-acetyltransferase-like protein 1-like protein</fullName>
    </submittedName>
</protein>
<comment type="caution">
    <text evidence="1">The sequence shown here is derived from an EMBL/GenBank/DDBJ whole genome shotgun (WGS) entry which is preliminary data.</text>
</comment>
<accession>A0A0J7MW48</accession>
<dbReference type="Proteomes" id="UP000036403">
    <property type="component" value="Unassembled WGS sequence"/>
</dbReference>
<dbReference type="PaxDb" id="67767-A0A0J7MW48"/>
<name>A0A0J7MW48_LASNI</name>